<evidence type="ECO:0000313" key="3">
    <source>
        <dbReference type="EMBL" id="KAG0143749.1"/>
    </source>
</evidence>
<feature type="binding site" evidence="1">
    <location>
        <position position="134"/>
    </location>
    <ligand>
        <name>2-oxoglutarate</name>
        <dbReference type="ChEBI" id="CHEBI:16810"/>
    </ligand>
</feature>
<dbReference type="InterPro" id="IPR037151">
    <property type="entry name" value="AlkB-like_sf"/>
</dbReference>
<gene>
    <name evidence="3" type="ORF">CROQUDRAFT_48392</name>
</gene>
<feature type="binding site" evidence="1">
    <location>
        <position position="40"/>
    </location>
    <ligand>
        <name>substrate</name>
    </ligand>
</feature>
<feature type="binding site" evidence="1">
    <location>
        <position position="122"/>
    </location>
    <ligand>
        <name>2-oxoglutarate</name>
        <dbReference type="ChEBI" id="CHEBI:16810"/>
    </ligand>
</feature>
<dbReference type="GO" id="GO:0008198">
    <property type="term" value="F:ferrous iron binding"/>
    <property type="evidence" value="ECO:0007669"/>
    <property type="project" value="TreeGrafter"/>
</dbReference>
<dbReference type="Pfam" id="PF13532">
    <property type="entry name" value="2OG-FeII_Oxy_2"/>
    <property type="match status" value="1"/>
</dbReference>
<name>A0A9P6NGL4_9BASI</name>
<reference evidence="3" key="1">
    <citation type="submission" date="2013-11" db="EMBL/GenBank/DDBJ databases">
        <title>Genome sequence of the fusiform rust pathogen reveals effectors for host alternation and coevolution with pine.</title>
        <authorList>
            <consortium name="DOE Joint Genome Institute"/>
            <person name="Smith K."/>
            <person name="Pendleton A."/>
            <person name="Kubisiak T."/>
            <person name="Anderson C."/>
            <person name="Salamov A."/>
            <person name="Aerts A."/>
            <person name="Riley R."/>
            <person name="Clum A."/>
            <person name="Lindquist E."/>
            <person name="Ence D."/>
            <person name="Campbell M."/>
            <person name="Kronenberg Z."/>
            <person name="Feau N."/>
            <person name="Dhillon B."/>
            <person name="Hamelin R."/>
            <person name="Burleigh J."/>
            <person name="Smith J."/>
            <person name="Yandell M."/>
            <person name="Nelson C."/>
            <person name="Grigoriev I."/>
            <person name="Davis J."/>
        </authorList>
    </citation>
    <scope>NUCLEOTIDE SEQUENCE</scope>
    <source>
        <strain evidence="3">G11</strain>
    </source>
</reference>
<feature type="domain" description="Alpha-ketoglutarate-dependent dioxygenase AlkB-like" evidence="2">
    <location>
        <begin position="15"/>
        <end position="126"/>
    </location>
</feature>
<dbReference type="InterPro" id="IPR032852">
    <property type="entry name" value="ALKBH2"/>
</dbReference>
<keyword evidence="4" id="KW-1185">Reference proteome</keyword>
<dbReference type="PANTHER" id="PTHR31573:SF4">
    <property type="entry name" value="FE2OG DIOXYGENASE DOMAIN-CONTAINING PROTEIN"/>
    <property type="match status" value="1"/>
</dbReference>
<dbReference type="GO" id="GO:0051747">
    <property type="term" value="F:cytosine C-5 DNA demethylase activity"/>
    <property type="evidence" value="ECO:0007669"/>
    <property type="project" value="TreeGrafter"/>
</dbReference>
<dbReference type="OrthoDB" id="2163491at2759"/>
<dbReference type="Proteomes" id="UP000886653">
    <property type="component" value="Unassembled WGS sequence"/>
</dbReference>
<dbReference type="Gene3D" id="2.60.120.590">
    <property type="entry name" value="Alpha-ketoglutarate-dependent dioxygenase AlkB-like"/>
    <property type="match status" value="1"/>
</dbReference>
<proteinExistence type="predicted"/>
<evidence type="ECO:0000259" key="2">
    <source>
        <dbReference type="Pfam" id="PF13532"/>
    </source>
</evidence>
<dbReference type="AlphaFoldDB" id="A0A9P6NGL4"/>
<evidence type="ECO:0000313" key="4">
    <source>
        <dbReference type="Proteomes" id="UP000886653"/>
    </source>
</evidence>
<evidence type="ECO:0000256" key="1">
    <source>
        <dbReference type="PIRSR" id="PIRSR632852-1"/>
    </source>
</evidence>
<feature type="binding site" evidence="1">
    <location>
        <position position="28"/>
    </location>
    <ligand>
        <name>2-oxoglutarate</name>
        <dbReference type="ChEBI" id="CHEBI:16810"/>
    </ligand>
</feature>
<dbReference type="SUPFAM" id="SSF51197">
    <property type="entry name" value="Clavaminate synthase-like"/>
    <property type="match status" value="1"/>
</dbReference>
<feature type="binding site" evidence="1">
    <location>
        <position position="136"/>
    </location>
    <ligand>
        <name>2-oxoglutarate</name>
        <dbReference type="ChEBI" id="CHEBI:16810"/>
    </ligand>
</feature>
<comment type="caution">
    <text evidence="3">The sequence shown here is derived from an EMBL/GenBank/DDBJ whole genome shotgun (WGS) entry which is preliminary data.</text>
</comment>
<dbReference type="PANTHER" id="PTHR31573">
    <property type="entry name" value="ALPHA-KETOGLUTARATE-DEPENDENT DIOXYGENASE ALKB HOMOLOG 2"/>
    <property type="match status" value="1"/>
</dbReference>
<dbReference type="InterPro" id="IPR027450">
    <property type="entry name" value="AlkB-like"/>
</dbReference>
<dbReference type="GO" id="GO:0035516">
    <property type="term" value="F:broad specificity oxidative DNA demethylase activity"/>
    <property type="evidence" value="ECO:0007669"/>
    <property type="project" value="TreeGrafter"/>
</dbReference>
<protein>
    <recommendedName>
        <fullName evidence="2">Alpha-ketoglutarate-dependent dioxygenase AlkB-like domain-containing protein</fullName>
    </recommendedName>
</protein>
<accession>A0A9P6NGL4</accession>
<dbReference type="EMBL" id="MU167311">
    <property type="protein sequence ID" value="KAG0143749.1"/>
    <property type="molecule type" value="Genomic_DNA"/>
</dbReference>
<sequence length="159" mass="17520">MEAFNTQATMLMGGPLPKNFNEVLTCCYLPKTGMNFHADDEPGLGPVVASLSLGSAALMSFRRKLPKKETKANPQNTTPGWHQKVIVQQKDPKTAPIVLKLLIKHGDIVLQVGSQIQKNWLHAVATEGFRIAATARNICPELMETPPATNQKESREFSR</sequence>
<feature type="binding site" evidence="1">
    <location>
        <position position="37"/>
    </location>
    <ligand>
        <name>2-oxoglutarate</name>
        <dbReference type="ChEBI" id="CHEBI:16810"/>
    </ligand>
</feature>
<organism evidence="3 4">
    <name type="scientific">Cronartium quercuum f. sp. fusiforme G11</name>
    <dbReference type="NCBI Taxonomy" id="708437"/>
    <lineage>
        <taxon>Eukaryota</taxon>
        <taxon>Fungi</taxon>
        <taxon>Dikarya</taxon>
        <taxon>Basidiomycota</taxon>
        <taxon>Pucciniomycotina</taxon>
        <taxon>Pucciniomycetes</taxon>
        <taxon>Pucciniales</taxon>
        <taxon>Coleosporiaceae</taxon>
        <taxon>Cronartium</taxon>
    </lineage>
</organism>
<dbReference type="GO" id="GO:0006307">
    <property type="term" value="P:DNA alkylation repair"/>
    <property type="evidence" value="ECO:0007669"/>
    <property type="project" value="TreeGrafter"/>
</dbReference>
<feature type="binding site" evidence="1">
    <location>
        <position position="130"/>
    </location>
    <ligand>
        <name>2-oxoglutarate</name>
        <dbReference type="ChEBI" id="CHEBI:16810"/>
    </ligand>
</feature>